<dbReference type="AlphaFoldDB" id="A0A1D7ZVP6"/>
<dbReference type="PATRIC" id="fig|1613.112.peg.511"/>
<evidence type="ECO:0000313" key="2">
    <source>
        <dbReference type="EMBL" id="AOR73953.1"/>
    </source>
</evidence>
<protein>
    <submittedName>
        <fullName evidence="2">Abortive phage resistance protein</fullName>
    </submittedName>
</protein>
<accession>A0A1D7ZVP6</accession>
<feature type="domain" description="Abortive infection protein-like C-terminal" evidence="1">
    <location>
        <begin position="251"/>
        <end position="326"/>
    </location>
</feature>
<organism evidence="2 3">
    <name type="scientific">Limosilactobacillus fermentum</name>
    <name type="common">Lactobacillus fermentum</name>
    <dbReference type="NCBI Taxonomy" id="1613"/>
    <lineage>
        <taxon>Bacteria</taxon>
        <taxon>Bacillati</taxon>
        <taxon>Bacillota</taxon>
        <taxon>Bacilli</taxon>
        <taxon>Lactobacillales</taxon>
        <taxon>Lactobacillaceae</taxon>
        <taxon>Limosilactobacillus</taxon>
    </lineage>
</organism>
<name>A0A1D7ZVP6_LIMFE</name>
<dbReference type="InterPro" id="IPR026001">
    <property type="entry name" value="Abi-like_C"/>
</dbReference>
<dbReference type="Pfam" id="PF14355">
    <property type="entry name" value="Abi_C"/>
    <property type="match status" value="1"/>
</dbReference>
<proteinExistence type="predicted"/>
<evidence type="ECO:0000313" key="3">
    <source>
        <dbReference type="Proteomes" id="UP000094714"/>
    </source>
</evidence>
<dbReference type="EMBL" id="CP017151">
    <property type="protein sequence ID" value="AOR73953.1"/>
    <property type="molecule type" value="Genomic_DNA"/>
</dbReference>
<gene>
    <name evidence="2" type="ORF">LACFE_CDS0484</name>
</gene>
<sequence>MSNSILLLSVLDDNSIIGIDKIIKRKMVDMDLDKYKLLKNKKIAEILDGDETFGDFESPNIQSNFGLSNLQIGLPRLSGPDICDIAKMFGSTVEYEGSYSRWQYMFDLIDYGIQSGRIANILAYLFDKSNFIRAVTELDKEEFERYHNKSVESAVSRINDILHFGGNKIIIDGKRVLIVPINATTPNISIKNLKTIDRDYIKSLSDRAIDNIENGHYDSALTQARTILEETFDYVLEKQNIEPSSKGDINKLYKQVKDEYKMHENKNADKRINRLLSGLENIVSAVSEMRNKNSDSHGVGERRLTIDRHHARLAVNSATTMADFILSVEKKSAGDNNY</sequence>
<reference evidence="2 3" key="1">
    <citation type="submission" date="2016-09" db="EMBL/GenBank/DDBJ databases">
        <title>Genome Sequence of the Lactobacillus fermentum strain NCC2970 (CNCM I-5068).</title>
        <authorList>
            <person name="Barretto C."/>
            <person name="Ngom-Bru C."/>
            <person name="Genevaz A."/>
            <person name="Fournier C."/>
            <person name="Moine D."/>
            <person name="Kassam M."/>
            <person name="Iltis A."/>
            <person name="Sagory-Zalkind P."/>
            <person name="Faucherand G."/>
            <person name="Descombes P."/>
            <person name="Duboux S."/>
        </authorList>
    </citation>
    <scope>NUCLEOTIDE SEQUENCE [LARGE SCALE GENOMIC DNA]</scope>
    <source>
        <strain evidence="2 3">NCC2970</strain>
    </source>
</reference>
<evidence type="ECO:0000259" key="1">
    <source>
        <dbReference type="Pfam" id="PF14355"/>
    </source>
</evidence>
<dbReference type="Proteomes" id="UP000094714">
    <property type="component" value="Chromosome"/>
</dbReference>